<dbReference type="SUPFAM" id="SSF53098">
    <property type="entry name" value="Ribonuclease H-like"/>
    <property type="match status" value="1"/>
</dbReference>
<sequence length="195" mass="21354">MNKVDLNILIATQGQSLAKVRLIRSSTNQSWTPPPHGWIKINSDAAFADGDSTSGIVFRNKNGSITRAATYAHRCSDAITAECLALLDACKMADVLKIKNAIFQSDCLDAVTLITNSPLNSHWTAMPVVEQIKRLLNCWPSWIFKYSNRATNCAAHSLAKWGASHCFEGIVPMESIPLTVFCDVGFPLIDSLCII</sequence>
<name>A0ABD3D972_9LAMI</name>
<comment type="caution">
    <text evidence="3">The sequence shown here is derived from an EMBL/GenBank/DDBJ whole genome shotgun (WGS) entry which is preliminary data.</text>
</comment>
<dbReference type="InterPro" id="IPR012337">
    <property type="entry name" value="RNaseH-like_sf"/>
</dbReference>
<dbReference type="InterPro" id="IPR044730">
    <property type="entry name" value="RNase_H-like_dom_plant"/>
</dbReference>
<evidence type="ECO:0000313" key="3">
    <source>
        <dbReference type="EMBL" id="KAL3638673.1"/>
    </source>
</evidence>
<accession>A0ABD3D972</accession>
<evidence type="ECO:0000259" key="1">
    <source>
        <dbReference type="Pfam" id="PF13456"/>
    </source>
</evidence>
<dbReference type="AlphaFoldDB" id="A0ABD3D972"/>
<dbReference type="Proteomes" id="UP001632038">
    <property type="component" value="Unassembled WGS sequence"/>
</dbReference>
<dbReference type="PANTHER" id="PTHR47723">
    <property type="entry name" value="OS05G0353850 PROTEIN"/>
    <property type="match status" value="1"/>
</dbReference>
<dbReference type="Pfam" id="PF13456">
    <property type="entry name" value="RVT_3"/>
    <property type="match status" value="1"/>
</dbReference>
<gene>
    <name evidence="3" type="ORF">CASFOL_016580</name>
    <name evidence="2" type="ORF">CASFOL_026529</name>
</gene>
<protein>
    <recommendedName>
        <fullName evidence="1">RNase H type-1 domain-containing protein</fullName>
    </recommendedName>
</protein>
<reference evidence="3" key="2">
    <citation type="submission" date="2024-11" db="EMBL/GenBank/DDBJ databases">
        <authorList>
            <person name="Burger M."/>
            <person name="Chory J."/>
        </authorList>
    </citation>
    <scope>NUCLEOTIDE SEQUENCE</scope>
    <source>
        <strain evidence="3">Tecolote</strain>
        <tissue evidence="3">Flower</tissue>
    </source>
</reference>
<keyword evidence="4" id="KW-1185">Reference proteome</keyword>
<evidence type="ECO:0000313" key="4">
    <source>
        <dbReference type="Proteomes" id="UP001632038"/>
    </source>
</evidence>
<reference evidence="3 4" key="1">
    <citation type="journal article" date="2024" name="IScience">
        <title>Strigolactones Initiate the Formation of Haustorium-like Structures in Castilleja.</title>
        <authorList>
            <person name="Buerger M."/>
            <person name="Peterson D."/>
            <person name="Chory J."/>
        </authorList>
    </citation>
    <scope>NUCLEOTIDE SEQUENCE</scope>
    <source>
        <strain evidence="3">Tecolote</strain>
        <tissue evidence="3">Flower</tissue>
    </source>
</reference>
<dbReference type="InterPro" id="IPR002156">
    <property type="entry name" value="RNaseH_domain"/>
</dbReference>
<dbReference type="InterPro" id="IPR053151">
    <property type="entry name" value="RNase_H-like"/>
</dbReference>
<dbReference type="InterPro" id="IPR036397">
    <property type="entry name" value="RNaseH_sf"/>
</dbReference>
<dbReference type="EMBL" id="JAVIJP010000034">
    <property type="protein sequence ID" value="KAL3629307.1"/>
    <property type="molecule type" value="Genomic_DNA"/>
</dbReference>
<dbReference type="Gene3D" id="3.30.420.10">
    <property type="entry name" value="Ribonuclease H-like superfamily/Ribonuclease H"/>
    <property type="match status" value="1"/>
</dbReference>
<evidence type="ECO:0000313" key="2">
    <source>
        <dbReference type="EMBL" id="KAL3629307.1"/>
    </source>
</evidence>
<organism evidence="3 4">
    <name type="scientific">Castilleja foliolosa</name>
    <dbReference type="NCBI Taxonomy" id="1961234"/>
    <lineage>
        <taxon>Eukaryota</taxon>
        <taxon>Viridiplantae</taxon>
        <taxon>Streptophyta</taxon>
        <taxon>Embryophyta</taxon>
        <taxon>Tracheophyta</taxon>
        <taxon>Spermatophyta</taxon>
        <taxon>Magnoliopsida</taxon>
        <taxon>eudicotyledons</taxon>
        <taxon>Gunneridae</taxon>
        <taxon>Pentapetalae</taxon>
        <taxon>asterids</taxon>
        <taxon>lamiids</taxon>
        <taxon>Lamiales</taxon>
        <taxon>Orobanchaceae</taxon>
        <taxon>Pedicularideae</taxon>
        <taxon>Castillejinae</taxon>
        <taxon>Castilleja</taxon>
    </lineage>
</organism>
<dbReference type="PANTHER" id="PTHR47723:SF24">
    <property type="entry name" value="RNASE H TYPE-1 DOMAIN-CONTAINING PROTEIN"/>
    <property type="match status" value="1"/>
</dbReference>
<proteinExistence type="predicted"/>
<dbReference type="CDD" id="cd06222">
    <property type="entry name" value="RNase_H_like"/>
    <property type="match status" value="1"/>
</dbReference>
<feature type="domain" description="RNase H type-1" evidence="1">
    <location>
        <begin position="42"/>
        <end position="161"/>
    </location>
</feature>
<dbReference type="EMBL" id="JAVIJP010000018">
    <property type="protein sequence ID" value="KAL3638673.1"/>
    <property type="molecule type" value="Genomic_DNA"/>
</dbReference>